<evidence type="ECO:0000313" key="2">
    <source>
        <dbReference type="EMBL" id="ORY03506.1"/>
    </source>
</evidence>
<reference evidence="2 3" key="1">
    <citation type="submission" date="2016-07" db="EMBL/GenBank/DDBJ databases">
        <title>Pervasive Adenine N6-methylation of Active Genes in Fungi.</title>
        <authorList>
            <consortium name="DOE Joint Genome Institute"/>
            <person name="Mondo S.J."/>
            <person name="Dannebaum R.O."/>
            <person name="Kuo R.C."/>
            <person name="Labutti K."/>
            <person name="Haridas S."/>
            <person name="Kuo A."/>
            <person name="Salamov A."/>
            <person name="Ahrendt S.R."/>
            <person name="Lipzen A."/>
            <person name="Sullivan W."/>
            <person name="Andreopoulos W.B."/>
            <person name="Clum A."/>
            <person name="Lindquist E."/>
            <person name="Daum C."/>
            <person name="Ramamoorthy G.K."/>
            <person name="Gryganskyi A."/>
            <person name="Culley D."/>
            <person name="Magnuson J.K."/>
            <person name="James T.Y."/>
            <person name="O'Malley M.A."/>
            <person name="Stajich J.E."/>
            <person name="Spatafora J.W."/>
            <person name="Visel A."/>
            <person name="Grigoriev I.V."/>
        </authorList>
    </citation>
    <scope>NUCLEOTIDE SEQUENCE [LARGE SCALE GENOMIC DNA]</scope>
    <source>
        <strain evidence="2 3">CBS 931.73</strain>
    </source>
</reference>
<protein>
    <submittedName>
        <fullName evidence="2">Uncharacterized protein</fullName>
    </submittedName>
</protein>
<feature type="transmembrane region" description="Helical" evidence="1">
    <location>
        <begin position="87"/>
        <end position="106"/>
    </location>
</feature>
<proteinExistence type="predicted"/>
<keyword evidence="3" id="KW-1185">Reference proteome</keyword>
<comment type="caution">
    <text evidence="2">The sequence shown here is derived from an EMBL/GenBank/DDBJ whole genome shotgun (WGS) entry which is preliminary data.</text>
</comment>
<dbReference type="Proteomes" id="UP000193498">
    <property type="component" value="Unassembled WGS sequence"/>
</dbReference>
<keyword evidence="1" id="KW-1133">Transmembrane helix</keyword>
<dbReference type="AlphaFoldDB" id="A0A1Y1YZY4"/>
<accession>A0A1Y1YZY4</accession>
<gene>
    <name evidence="2" type="ORF">K493DRAFT_297395</name>
</gene>
<dbReference type="OrthoDB" id="100006at2759"/>
<dbReference type="EMBL" id="MCFE01000045">
    <property type="protein sequence ID" value="ORY03506.1"/>
    <property type="molecule type" value="Genomic_DNA"/>
</dbReference>
<feature type="transmembrane region" description="Helical" evidence="1">
    <location>
        <begin position="126"/>
        <end position="145"/>
    </location>
</feature>
<evidence type="ECO:0000313" key="3">
    <source>
        <dbReference type="Proteomes" id="UP000193498"/>
    </source>
</evidence>
<keyword evidence="1" id="KW-0472">Membrane</keyword>
<evidence type="ECO:0000256" key="1">
    <source>
        <dbReference type="SAM" id="Phobius"/>
    </source>
</evidence>
<keyword evidence="1" id="KW-0812">Transmembrane</keyword>
<sequence>MDTGYFDAKGLGRKAFGDGQFTNSELLYDTMLLNGNDKSSEGNLVVVSIHIKNLPENESIDAPEKSSMKPEFSTENNEQIAMAMRRVYLYPLVYVIITLPGLLIRLLETLGIGLFTLELLQSIPQLTGLTNAILYGFTGIVRRALYDQYLNS</sequence>
<name>A0A1Y1YZY4_9FUNG</name>
<organism evidence="2 3">
    <name type="scientific">Basidiobolus meristosporus CBS 931.73</name>
    <dbReference type="NCBI Taxonomy" id="1314790"/>
    <lineage>
        <taxon>Eukaryota</taxon>
        <taxon>Fungi</taxon>
        <taxon>Fungi incertae sedis</taxon>
        <taxon>Zoopagomycota</taxon>
        <taxon>Entomophthoromycotina</taxon>
        <taxon>Basidiobolomycetes</taxon>
        <taxon>Basidiobolales</taxon>
        <taxon>Basidiobolaceae</taxon>
        <taxon>Basidiobolus</taxon>
    </lineage>
</organism>
<dbReference type="InParanoid" id="A0A1Y1YZY4"/>